<dbReference type="Proteomes" id="UP000237640">
    <property type="component" value="Unassembled WGS sequence"/>
</dbReference>
<proteinExistence type="predicted"/>
<dbReference type="AlphaFoldDB" id="A0A2T0M8G7"/>
<keyword evidence="1" id="KW-0175">Coiled coil</keyword>
<reference evidence="3 4" key="1">
    <citation type="submission" date="2018-03" db="EMBL/GenBank/DDBJ databases">
        <title>Genomic Encyclopedia of Archaeal and Bacterial Type Strains, Phase II (KMG-II): from individual species to whole genera.</title>
        <authorList>
            <person name="Goeker M."/>
        </authorList>
    </citation>
    <scope>NUCLEOTIDE SEQUENCE [LARGE SCALE GENOMIC DNA]</scope>
    <source>
        <strain evidence="3 4">DSM 25027</strain>
    </source>
</reference>
<comment type="caution">
    <text evidence="3">The sequence shown here is derived from an EMBL/GenBank/DDBJ whole genome shotgun (WGS) entry which is preliminary data.</text>
</comment>
<name>A0A2T0M8G7_9FLAO</name>
<accession>A0A2T0M8G7</accession>
<feature type="coiled-coil region" evidence="1">
    <location>
        <begin position="164"/>
        <end position="201"/>
    </location>
</feature>
<sequence>MIMDKEVLPEVLMNSVLGKLYDVLTNGDDVVPKSDDNYLAWLPVGMPFPKEELEFLSTGFTGIYREHEPQRRRVRQGEQPSPEPREKTAEEINQLLAQDVTRRYMQAENLSRLCDMIPDTSGVKGKVTMNKWEQENSLSLAYQHILKFSQVANFEPDEKTKKKIERLRGLLQEKKIKKNLVTEEEEEVLEETALVKKYNEKLQNYLNIALEYNNHRVNALAGKDPAAVHFWAMNASILRSKVMAAKNDWITNGYKEEYDQIAAYIAQVEGRSMLTLKQQYLDDFDKARLTGPSSGSDFFYTSLLPGGFAETDNGWTEFSFGKSDFASNYKFDSKKGGGGGSLSLGALSIGGRGSREKRKTSKKIDVSTFKLRFKICQVPISRPWFKINFLTSKYWRFDQNNTEFKDNMVSDGASPPEGMIPAFTTTAIFVKDLHLHFGERNTRIKAEMDKAGGGGSISWGPFHAGGHYETHKQQRNMQSQSESQGIKIKGMQLIGFKCHVLKKSPDPKANISEWV</sequence>
<gene>
    <name evidence="3" type="ORF">CLV81_2167</name>
</gene>
<evidence type="ECO:0000256" key="1">
    <source>
        <dbReference type="SAM" id="Coils"/>
    </source>
</evidence>
<evidence type="ECO:0000313" key="4">
    <source>
        <dbReference type="Proteomes" id="UP000237640"/>
    </source>
</evidence>
<dbReference type="EMBL" id="PVYX01000002">
    <property type="protein sequence ID" value="PRX53780.1"/>
    <property type="molecule type" value="Genomic_DNA"/>
</dbReference>
<feature type="region of interest" description="Disordered" evidence="2">
    <location>
        <begin position="68"/>
        <end position="88"/>
    </location>
</feature>
<evidence type="ECO:0000313" key="3">
    <source>
        <dbReference type="EMBL" id="PRX53780.1"/>
    </source>
</evidence>
<protein>
    <submittedName>
        <fullName evidence="3">Uncharacterized protein</fullName>
    </submittedName>
</protein>
<organism evidence="3 4">
    <name type="scientific">Flagellimonas meridianipacifica</name>
    <dbReference type="NCBI Taxonomy" id="1080225"/>
    <lineage>
        <taxon>Bacteria</taxon>
        <taxon>Pseudomonadati</taxon>
        <taxon>Bacteroidota</taxon>
        <taxon>Flavobacteriia</taxon>
        <taxon>Flavobacteriales</taxon>
        <taxon>Flavobacteriaceae</taxon>
        <taxon>Flagellimonas</taxon>
    </lineage>
</organism>
<keyword evidence="4" id="KW-1185">Reference proteome</keyword>
<evidence type="ECO:0000256" key="2">
    <source>
        <dbReference type="SAM" id="MobiDB-lite"/>
    </source>
</evidence>